<evidence type="ECO:0000313" key="2">
    <source>
        <dbReference type="Proteomes" id="UP001055072"/>
    </source>
</evidence>
<dbReference type="EMBL" id="MU274906">
    <property type="protein sequence ID" value="KAI0091027.1"/>
    <property type="molecule type" value="Genomic_DNA"/>
</dbReference>
<comment type="caution">
    <text evidence="1">The sequence shown here is derived from an EMBL/GenBank/DDBJ whole genome shotgun (WGS) entry which is preliminary data.</text>
</comment>
<sequence length="743" mass="81711">MTPSASTSATSPLSLSATLATAQDEHERDNDSSRRSTPARSSPQDLTRSRPPTRGGCWTCRIRRKILFVDVQKCDEERVDGDSCKTCNRLGIKCLGWGTRRPDWMKDKEKVAQYKADIKAQLTRAGLIRGIPRSPYNQTPNTSTPDTRGSSANAPVAPRDRYPQPAIAGPGPRTATTRIRSPRSEPYGSYGIVDQSTTFPSRPPSSSIMSALPGLGSDMSLPPFVMQQQHPYAASHPNPLPSPSLYPPNANDLFPSAAAAAASTPPYHSPHGMINGLALPHPPPPSVSPANSRLASPIIEPTEQLVGYYFEHVRKLQFAYAGQELTQVLYLILQRDPHGPLKHALCALASLHSTKLQMNGFDEENFTGGSARPMHKRYFDQGHLLLEQRRSQSGAGAGSMGTRQYPEDDAIAAVFLIGYYTMVSGGRNWLALLEIAYEWFAQSGLVEEQNPKLKLWNMSDVQRIAVKAVMWIDIQSSIVFSNTPRFLPVYRRLLGSGGGGFWASAGTGNERMDLRMDKLTGCPDEAVLTLAESAHLAYWKSHQVHNGTLSARELVRRADQIEQALRQSPFRSVSSSPTNEAGPGASSLLPSGLPAAADIFGGAAFEMTQVDEAARRAIPQVWRETAVLYLHTVMSDALPGVPEIQKSVSTLMDWFSGFSPSDLDRSLLLPLILTASLTDNPIFNDIVKRRMALHGADMMFNGAMAQASNFVDYVWQRRRNQPRGIPMDWRECMKERWSSLVMV</sequence>
<protein>
    <submittedName>
        <fullName evidence="1">Fungal-specific transcription factor domain-containing protein</fullName>
    </submittedName>
</protein>
<organism evidence="1 2">
    <name type="scientific">Irpex rosettiformis</name>
    <dbReference type="NCBI Taxonomy" id="378272"/>
    <lineage>
        <taxon>Eukaryota</taxon>
        <taxon>Fungi</taxon>
        <taxon>Dikarya</taxon>
        <taxon>Basidiomycota</taxon>
        <taxon>Agaricomycotina</taxon>
        <taxon>Agaricomycetes</taxon>
        <taxon>Polyporales</taxon>
        <taxon>Irpicaceae</taxon>
        <taxon>Irpex</taxon>
    </lineage>
</organism>
<keyword evidence="2" id="KW-1185">Reference proteome</keyword>
<reference evidence="1" key="1">
    <citation type="journal article" date="2021" name="Environ. Microbiol.">
        <title>Gene family expansions and transcriptome signatures uncover fungal adaptations to wood decay.</title>
        <authorList>
            <person name="Hage H."/>
            <person name="Miyauchi S."/>
            <person name="Viragh M."/>
            <person name="Drula E."/>
            <person name="Min B."/>
            <person name="Chaduli D."/>
            <person name="Navarro D."/>
            <person name="Favel A."/>
            <person name="Norest M."/>
            <person name="Lesage-Meessen L."/>
            <person name="Balint B."/>
            <person name="Merenyi Z."/>
            <person name="de Eugenio L."/>
            <person name="Morin E."/>
            <person name="Martinez A.T."/>
            <person name="Baldrian P."/>
            <person name="Stursova M."/>
            <person name="Martinez M.J."/>
            <person name="Novotny C."/>
            <person name="Magnuson J.K."/>
            <person name="Spatafora J.W."/>
            <person name="Maurice S."/>
            <person name="Pangilinan J."/>
            <person name="Andreopoulos W."/>
            <person name="LaButti K."/>
            <person name="Hundley H."/>
            <person name="Na H."/>
            <person name="Kuo A."/>
            <person name="Barry K."/>
            <person name="Lipzen A."/>
            <person name="Henrissat B."/>
            <person name="Riley R."/>
            <person name="Ahrendt S."/>
            <person name="Nagy L.G."/>
            <person name="Grigoriev I.V."/>
            <person name="Martin F."/>
            <person name="Rosso M.N."/>
        </authorList>
    </citation>
    <scope>NUCLEOTIDE SEQUENCE</scope>
    <source>
        <strain evidence="1">CBS 384.51</strain>
    </source>
</reference>
<accession>A0ACB8U9E5</accession>
<proteinExistence type="predicted"/>
<name>A0ACB8U9E5_9APHY</name>
<dbReference type="Proteomes" id="UP001055072">
    <property type="component" value="Unassembled WGS sequence"/>
</dbReference>
<gene>
    <name evidence="1" type="ORF">BDY19DRAFT_904527</name>
</gene>
<evidence type="ECO:0000313" key="1">
    <source>
        <dbReference type="EMBL" id="KAI0091027.1"/>
    </source>
</evidence>